<dbReference type="AlphaFoldDB" id="A0A810CS49"/>
<reference evidence="1" key="1">
    <citation type="submission" date="2020-05" db="EMBL/GenBank/DDBJ databases">
        <title>Complete genome sequence of Bradyrhizobium diazoefficiens XF1 isolated from soybean nodule.</title>
        <authorList>
            <person name="Noda R."/>
            <person name="Kakizaki K."/>
            <person name="Minamisawa K."/>
        </authorList>
    </citation>
    <scope>NUCLEOTIDE SEQUENCE</scope>
    <source>
        <strain evidence="1">XF1</strain>
    </source>
</reference>
<dbReference type="EMBL" id="AP023099">
    <property type="protein sequence ID" value="BCE91868.1"/>
    <property type="molecule type" value="Genomic_DNA"/>
</dbReference>
<dbReference type="InterPro" id="IPR036397">
    <property type="entry name" value="RNaseH_sf"/>
</dbReference>
<dbReference type="EMBL" id="AP023094">
    <property type="protein sequence ID" value="BCE48352.1"/>
    <property type="molecule type" value="Genomic_DNA"/>
</dbReference>
<dbReference type="EMBL" id="AP023091">
    <property type="protein sequence ID" value="BCE22087.1"/>
    <property type="molecule type" value="Genomic_DNA"/>
</dbReference>
<dbReference type="GO" id="GO:0003676">
    <property type="term" value="F:nucleic acid binding"/>
    <property type="evidence" value="ECO:0007669"/>
    <property type="project" value="InterPro"/>
</dbReference>
<proteinExistence type="predicted"/>
<gene>
    <name evidence="3" type="ORF">XF10B_46660</name>
    <name evidence="1" type="ORF">XF1B_47680</name>
    <name evidence="2" type="ORF">XF4B_47010</name>
</gene>
<reference evidence="3" key="2">
    <citation type="submission" date="2020-05" db="EMBL/GenBank/DDBJ databases">
        <title>Complete genome sequence of Bradyrhizobium diazoefficiens XF10 isolated from soybean nodule.</title>
        <authorList>
            <person name="Noda R."/>
            <person name="Kakizaki K."/>
            <person name="Minamisawa K."/>
        </authorList>
    </citation>
    <scope>NUCLEOTIDE SEQUENCE</scope>
    <source>
        <strain evidence="3">XF10</strain>
    </source>
</reference>
<name>A0A810CS49_9BRAD</name>
<protein>
    <submittedName>
        <fullName evidence="3">Uncharacterized protein</fullName>
    </submittedName>
</protein>
<evidence type="ECO:0000313" key="1">
    <source>
        <dbReference type="EMBL" id="BCE22087.1"/>
    </source>
</evidence>
<evidence type="ECO:0000313" key="3">
    <source>
        <dbReference type="EMBL" id="BCE91868.1"/>
    </source>
</evidence>
<sequence>MGSILVAGLDPAFANFGIARMSLDLDSLELSLEAVRTLTTRAIDKAARKVVRKNSDDLRRAKELHDGFHEAIAGCKVAFGEIPTGTQGQRAALGFGVALGVLASCPIPIIQVMPVETKMASVGDPKAEKPAIIAWAAERYPQVDWKRYHENVMFRGKQTRSAGDLHEDNEHAADATAACHAGIKTEQFKQLMALWKAVGFAGH</sequence>
<organism evidence="3">
    <name type="scientific">Bradyrhizobium diazoefficiens</name>
    <dbReference type="NCBI Taxonomy" id="1355477"/>
    <lineage>
        <taxon>Bacteria</taxon>
        <taxon>Pseudomonadati</taxon>
        <taxon>Pseudomonadota</taxon>
        <taxon>Alphaproteobacteria</taxon>
        <taxon>Hyphomicrobiales</taxon>
        <taxon>Nitrobacteraceae</taxon>
        <taxon>Bradyrhizobium</taxon>
    </lineage>
</organism>
<evidence type="ECO:0000313" key="2">
    <source>
        <dbReference type="EMBL" id="BCE48352.1"/>
    </source>
</evidence>
<reference evidence="2" key="3">
    <citation type="submission" date="2020-05" db="EMBL/GenBank/DDBJ databases">
        <title>Complete genome sequence of Bradyrhizobium diazoefficiens XF4 isolated from soybean nodule.</title>
        <authorList>
            <person name="Noda R."/>
            <person name="Kakizaki K."/>
            <person name="Minamisawa K."/>
        </authorList>
    </citation>
    <scope>NUCLEOTIDE SEQUENCE</scope>
    <source>
        <strain evidence="2">XF4</strain>
    </source>
</reference>
<accession>A0A810CS49</accession>
<dbReference type="Gene3D" id="3.30.420.10">
    <property type="entry name" value="Ribonuclease H-like superfamily/Ribonuclease H"/>
    <property type="match status" value="1"/>
</dbReference>